<comment type="caution">
    <text evidence="2">The sequence shown here is derived from an EMBL/GenBank/DDBJ whole genome shotgun (WGS) entry which is preliminary data.</text>
</comment>
<evidence type="ECO:0000313" key="3">
    <source>
        <dbReference type="Proteomes" id="UP000271678"/>
    </source>
</evidence>
<sequence length="82" mass="8656">MNTDHAGDNLVIVRAFGAPDAEAARMTGLDSGGGDWAATVAGADVPVRISWPQPVTERPRIRTAVVDLYQQACSKLGLPSEH</sequence>
<feature type="domain" description="DUF2470" evidence="1">
    <location>
        <begin position="1"/>
        <end position="68"/>
    </location>
</feature>
<proteinExistence type="predicted"/>
<dbReference type="EMBL" id="RJJQ01000017">
    <property type="protein sequence ID" value="RNI20358.1"/>
    <property type="molecule type" value="Genomic_DNA"/>
</dbReference>
<evidence type="ECO:0000259" key="1">
    <source>
        <dbReference type="Pfam" id="PF10615"/>
    </source>
</evidence>
<gene>
    <name evidence="2" type="ORF">EFY87_15390</name>
</gene>
<keyword evidence="3" id="KW-1185">Reference proteome</keyword>
<dbReference type="InterPro" id="IPR019595">
    <property type="entry name" value="DUF2470"/>
</dbReference>
<accession>A0A3M9M740</accession>
<reference evidence="2 3" key="1">
    <citation type="submission" date="2018-11" db="EMBL/GenBank/DDBJ databases">
        <title>Draft genome of Simplicispira Flexivirga sp. BO-16.</title>
        <authorList>
            <person name="Im W.T."/>
        </authorList>
    </citation>
    <scope>NUCLEOTIDE SEQUENCE [LARGE SCALE GENOMIC DNA]</scope>
    <source>
        <strain evidence="2 3">BO-16</strain>
    </source>
</reference>
<dbReference type="Proteomes" id="UP000271678">
    <property type="component" value="Unassembled WGS sequence"/>
</dbReference>
<organism evidence="2 3">
    <name type="scientific">Flexivirga caeni</name>
    <dbReference type="NCBI Taxonomy" id="2294115"/>
    <lineage>
        <taxon>Bacteria</taxon>
        <taxon>Bacillati</taxon>
        <taxon>Actinomycetota</taxon>
        <taxon>Actinomycetes</taxon>
        <taxon>Micrococcales</taxon>
        <taxon>Dermacoccaceae</taxon>
        <taxon>Flexivirga</taxon>
    </lineage>
</organism>
<dbReference type="OrthoDB" id="5116982at2"/>
<dbReference type="Pfam" id="PF10615">
    <property type="entry name" value="DUF2470"/>
    <property type="match status" value="1"/>
</dbReference>
<dbReference type="Gene3D" id="3.20.180.10">
    <property type="entry name" value="PNP-oxidase-like"/>
    <property type="match status" value="1"/>
</dbReference>
<dbReference type="InterPro" id="IPR037119">
    <property type="entry name" value="Haem_oxidase_HugZ-like_sf"/>
</dbReference>
<dbReference type="AlphaFoldDB" id="A0A3M9M740"/>
<protein>
    <submittedName>
        <fullName evidence="2">DUF2470 domain-containing protein</fullName>
    </submittedName>
</protein>
<name>A0A3M9M740_9MICO</name>
<evidence type="ECO:0000313" key="2">
    <source>
        <dbReference type="EMBL" id="RNI20358.1"/>
    </source>
</evidence>